<accession>A0A7G2CCY9</accession>
<reference evidence="1 2" key="1">
    <citation type="submission" date="2020-08" db="EMBL/GenBank/DDBJ databases">
        <authorList>
            <person name="Newling K."/>
            <person name="Davey J."/>
            <person name="Forrester S."/>
        </authorList>
    </citation>
    <scope>NUCLEOTIDE SEQUENCE [LARGE SCALE GENOMIC DNA]</scope>
    <source>
        <strain evidence="2">Crithidia deanei Carvalho (ATCC PRA-265)</strain>
    </source>
</reference>
<keyword evidence="2" id="KW-1185">Reference proteome</keyword>
<dbReference type="AlphaFoldDB" id="A0A7G2CCY9"/>
<dbReference type="EMBL" id="LR877152">
    <property type="protein sequence ID" value="CAD2217305.1"/>
    <property type="molecule type" value="Genomic_DNA"/>
</dbReference>
<gene>
    <name evidence="1" type="ORF">ADEAN_000478300</name>
</gene>
<organism evidence="1 2">
    <name type="scientific">Angomonas deanei</name>
    <dbReference type="NCBI Taxonomy" id="59799"/>
    <lineage>
        <taxon>Eukaryota</taxon>
        <taxon>Discoba</taxon>
        <taxon>Euglenozoa</taxon>
        <taxon>Kinetoplastea</taxon>
        <taxon>Metakinetoplastina</taxon>
        <taxon>Trypanosomatida</taxon>
        <taxon>Trypanosomatidae</taxon>
        <taxon>Strigomonadinae</taxon>
        <taxon>Angomonas</taxon>
    </lineage>
</organism>
<dbReference type="VEuPathDB" id="TriTrypDB:ADEAN_000478300"/>
<evidence type="ECO:0000313" key="1">
    <source>
        <dbReference type="EMBL" id="CAD2217305.1"/>
    </source>
</evidence>
<evidence type="ECO:0000313" key="2">
    <source>
        <dbReference type="Proteomes" id="UP000515908"/>
    </source>
</evidence>
<name>A0A7G2CCY9_9TRYP</name>
<protein>
    <submittedName>
        <fullName evidence="1">Uncharacterized protein</fullName>
    </submittedName>
</protein>
<sequence>MPGDAGEGVLCLQDQRDVFHLERESGVIPAATAGGQPGQTTVRVRFQEHSDVRYECAYCVYVNGDPTEEVIVLRGDSREVEA</sequence>
<proteinExistence type="predicted"/>
<dbReference type="Proteomes" id="UP000515908">
    <property type="component" value="Chromosome 08"/>
</dbReference>